<gene>
    <name evidence="2" type="ORF">HOLleu_16462</name>
</gene>
<protein>
    <submittedName>
        <fullName evidence="2">Uncharacterized protein</fullName>
    </submittedName>
</protein>
<comment type="caution">
    <text evidence="2">The sequence shown here is derived from an EMBL/GenBank/DDBJ whole genome shotgun (WGS) entry which is preliminary data.</text>
</comment>
<sequence length="206" mass="22861">MCSSRATPTGSGSSPGQHHTDAGPLLDIIDVHPDRSDTPARELSGREDRGTQADLPSRGHNGGIMVRRGDVIVMGRRRYRMTSDFRIPMEADVDNTESVASQTTETSGLNFHERWSLHNSTVGFDTDGNHLARIEVTHTFSCPTRVLQMYGGPYNQFYVPTEYAPNLAFGGIIPPGARPPLRFPTNNPAAWEDFFERHMERHAEGL</sequence>
<keyword evidence="3" id="KW-1185">Reference proteome</keyword>
<feature type="compositionally biased region" description="Polar residues" evidence="1">
    <location>
        <begin position="1"/>
        <end position="17"/>
    </location>
</feature>
<accession>A0A9Q1C5T1</accession>
<evidence type="ECO:0000313" key="3">
    <source>
        <dbReference type="Proteomes" id="UP001152320"/>
    </source>
</evidence>
<reference evidence="2" key="1">
    <citation type="submission" date="2021-10" db="EMBL/GenBank/DDBJ databases">
        <title>Tropical sea cucumber genome reveals ecological adaptation and Cuvierian tubules defense mechanism.</title>
        <authorList>
            <person name="Chen T."/>
        </authorList>
    </citation>
    <scope>NUCLEOTIDE SEQUENCE</scope>
    <source>
        <strain evidence="2">Nanhai2018</strain>
        <tissue evidence="2">Muscle</tissue>
    </source>
</reference>
<dbReference type="Proteomes" id="UP001152320">
    <property type="component" value="Chromosome 7"/>
</dbReference>
<proteinExistence type="predicted"/>
<evidence type="ECO:0000256" key="1">
    <source>
        <dbReference type="SAM" id="MobiDB-lite"/>
    </source>
</evidence>
<feature type="region of interest" description="Disordered" evidence="1">
    <location>
        <begin position="1"/>
        <end position="63"/>
    </location>
</feature>
<evidence type="ECO:0000313" key="2">
    <source>
        <dbReference type="EMBL" id="KAJ8038902.1"/>
    </source>
</evidence>
<dbReference type="AlphaFoldDB" id="A0A9Q1C5T1"/>
<feature type="compositionally biased region" description="Basic and acidic residues" evidence="1">
    <location>
        <begin position="29"/>
        <end position="51"/>
    </location>
</feature>
<name>A0A9Q1C5T1_HOLLE</name>
<organism evidence="2 3">
    <name type="scientific">Holothuria leucospilota</name>
    <name type="common">Black long sea cucumber</name>
    <name type="synonym">Mertensiothuria leucospilota</name>
    <dbReference type="NCBI Taxonomy" id="206669"/>
    <lineage>
        <taxon>Eukaryota</taxon>
        <taxon>Metazoa</taxon>
        <taxon>Echinodermata</taxon>
        <taxon>Eleutherozoa</taxon>
        <taxon>Echinozoa</taxon>
        <taxon>Holothuroidea</taxon>
        <taxon>Aspidochirotacea</taxon>
        <taxon>Aspidochirotida</taxon>
        <taxon>Holothuriidae</taxon>
        <taxon>Holothuria</taxon>
    </lineage>
</organism>
<dbReference type="EMBL" id="JAIZAY010000007">
    <property type="protein sequence ID" value="KAJ8038902.1"/>
    <property type="molecule type" value="Genomic_DNA"/>
</dbReference>